<proteinExistence type="predicted"/>
<protein>
    <submittedName>
        <fullName evidence="1">Uncharacterized protein</fullName>
    </submittedName>
</protein>
<evidence type="ECO:0000313" key="2">
    <source>
        <dbReference type="Proteomes" id="UP000199208"/>
    </source>
</evidence>
<dbReference type="SUPFAM" id="SSF88659">
    <property type="entry name" value="Sigma3 and sigma4 domains of RNA polymerase sigma factors"/>
    <property type="match status" value="1"/>
</dbReference>
<organism evidence="1 2">
    <name type="scientific">Acidaminobacter hydrogenoformans DSM 2784</name>
    <dbReference type="NCBI Taxonomy" id="1120920"/>
    <lineage>
        <taxon>Bacteria</taxon>
        <taxon>Bacillati</taxon>
        <taxon>Bacillota</taxon>
        <taxon>Clostridia</taxon>
        <taxon>Peptostreptococcales</taxon>
        <taxon>Acidaminobacteraceae</taxon>
        <taxon>Acidaminobacter</taxon>
    </lineage>
</organism>
<sequence>MKVNNEQNSETLESKIQTLLDRQLFDDMESNLIRLRYGIGIEQPLPPSEISRIMKIKAKALEVLVEQVDRKIFNQLKNEL</sequence>
<dbReference type="EMBL" id="FMWL01000006">
    <property type="protein sequence ID" value="SCZ79235.1"/>
    <property type="molecule type" value="Genomic_DNA"/>
</dbReference>
<dbReference type="Proteomes" id="UP000199208">
    <property type="component" value="Unassembled WGS sequence"/>
</dbReference>
<evidence type="ECO:0000313" key="1">
    <source>
        <dbReference type="EMBL" id="SCZ79235.1"/>
    </source>
</evidence>
<dbReference type="Gene3D" id="1.10.10.10">
    <property type="entry name" value="Winged helix-like DNA-binding domain superfamily/Winged helix DNA-binding domain"/>
    <property type="match status" value="1"/>
</dbReference>
<dbReference type="InterPro" id="IPR036388">
    <property type="entry name" value="WH-like_DNA-bd_sf"/>
</dbReference>
<keyword evidence="2" id="KW-1185">Reference proteome</keyword>
<name>A0A1G5RYL2_9FIRM</name>
<dbReference type="InterPro" id="IPR013324">
    <property type="entry name" value="RNA_pol_sigma_r3/r4-like"/>
</dbReference>
<accession>A0A1G5RYL2</accession>
<dbReference type="AlphaFoldDB" id="A0A1G5RYL2"/>
<gene>
    <name evidence="1" type="ORF">SAMN03080599_01662</name>
</gene>
<reference evidence="1 2" key="1">
    <citation type="submission" date="2016-10" db="EMBL/GenBank/DDBJ databases">
        <authorList>
            <person name="de Groot N.N."/>
        </authorList>
    </citation>
    <scope>NUCLEOTIDE SEQUENCE [LARGE SCALE GENOMIC DNA]</scope>
    <source>
        <strain evidence="1 2">DSM 2784</strain>
    </source>
</reference>